<dbReference type="EMBL" id="FTPL01000002">
    <property type="protein sequence ID" value="SIT79629.1"/>
    <property type="molecule type" value="Genomic_DNA"/>
</dbReference>
<organism evidence="2 3">
    <name type="scientific">Edaphobacillus lindanitolerans</name>
    <dbReference type="NCBI Taxonomy" id="550447"/>
    <lineage>
        <taxon>Bacteria</taxon>
        <taxon>Bacillati</taxon>
        <taxon>Bacillota</taxon>
        <taxon>Bacilli</taxon>
        <taxon>Bacillales</taxon>
        <taxon>Bacillaceae</taxon>
        <taxon>Edaphobacillus</taxon>
    </lineage>
</organism>
<dbReference type="GO" id="GO:0016747">
    <property type="term" value="F:acyltransferase activity, transferring groups other than amino-acyl groups"/>
    <property type="evidence" value="ECO:0007669"/>
    <property type="project" value="InterPro"/>
</dbReference>
<evidence type="ECO:0000259" key="1">
    <source>
        <dbReference type="PROSITE" id="PS51186"/>
    </source>
</evidence>
<dbReference type="OrthoDB" id="9797178at2"/>
<reference evidence="3" key="1">
    <citation type="submission" date="2017-01" db="EMBL/GenBank/DDBJ databases">
        <authorList>
            <person name="Varghese N."/>
            <person name="Submissions S."/>
        </authorList>
    </citation>
    <scope>NUCLEOTIDE SEQUENCE [LARGE SCALE GENOMIC DNA]</scope>
    <source>
        <strain evidence="3">MNA4</strain>
    </source>
</reference>
<dbReference type="Pfam" id="PF13508">
    <property type="entry name" value="Acetyltransf_7"/>
    <property type="match status" value="1"/>
</dbReference>
<accession>A0A1U7PL72</accession>
<dbReference type="RefSeq" id="WP_076757544.1">
    <property type="nucleotide sequence ID" value="NZ_FTPL01000002.1"/>
</dbReference>
<dbReference type="SUPFAM" id="SSF55729">
    <property type="entry name" value="Acyl-CoA N-acyltransferases (Nat)"/>
    <property type="match status" value="1"/>
</dbReference>
<gene>
    <name evidence="2" type="ORF">SAMN05428946_1244</name>
</gene>
<evidence type="ECO:0000313" key="3">
    <source>
        <dbReference type="Proteomes" id="UP000187550"/>
    </source>
</evidence>
<dbReference type="CDD" id="cd04301">
    <property type="entry name" value="NAT_SF"/>
    <property type="match status" value="1"/>
</dbReference>
<evidence type="ECO:0000313" key="2">
    <source>
        <dbReference type="EMBL" id="SIT79629.1"/>
    </source>
</evidence>
<dbReference type="Proteomes" id="UP000187550">
    <property type="component" value="Unassembled WGS sequence"/>
</dbReference>
<keyword evidence="2" id="KW-0808">Transferase</keyword>
<keyword evidence="3" id="KW-1185">Reference proteome</keyword>
<dbReference type="STRING" id="550447.SAMN05428946_1244"/>
<feature type="domain" description="N-acetyltransferase" evidence="1">
    <location>
        <begin position="3"/>
        <end position="157"/>
    </location>
</feature>
<dbReference type="PROSITE" id="PS51186">
    <property type="entry name" value="GNAT"/>
    <property type="match status" value="1"/>
</dbReference>
<dbReference type="AlphaFoldDB" id="A0A1U7PL72"/>
<protein>
    <submittedName>
        <fullName evidence="2">Predicted N-acetyltransferase YhbS</fullName>
    </submittedName>
</protein>
<dbReference type="InterPro" id="IPR016181">
    <property type="entry name" value="Acyl_CoA_acyltransferase"/>
</dbReference>
<proteinExistence type="predicted"/>
<dbReference type="InterPro" id="IPR000182">
    <property type="entry name" value="GNAT_dom"/>
</dbReference>
<name>A0A1U7PL72_9BACI</name>
<sequence>MDVLIRQEQPKDFNEVEQVVQESFRKVQTSDHQEQLRIGKLRATCAYVPELALVAENEETGDLIGFSLMTEAVIGGSPIPALAMGPVSVLPDYQNKGIGMMLIEEGIRRAKVNGYLAITTFGDPDFYSRIGFKNALDHGIQPPEQSGEGQYLILDLREERIRGPGRQHPAGKDD</sequence>
<dbReference type="Gene3D" id="3.40.630.30">
    <property type="match status" value="1"/>
</dbReference>